<dbReference type="PANTHER" id="PTHR11557">
    <property type="entry name" value="PORPHOBILINOGEN DEAMINASE"/>
    <property type="match status" value="1"/>
</dbReference>
<dbReference type="PRINTS" id="PR00151">
    <property type="entry name" value="PORPHBDMNASE"/>
</dbReference>
<dbReference type="SUPFAM" id="SSF54782">
    <property type="entry name" value="Porphobilinogen deaminase (hydroxymethylbilane synthase), C-terminal domain"/>
    <property type="match status" value="1"/>
</dbReference>
<evidence type="ECO:0000256" key="2">
    <source>
        <dbReference type="ARBA" id="ARBA00004735"/>
    </source>
</evidence>
<dbReference type="AlphaFoldDB" id="A0A1I0PXU3"/>
<evidence type="ECO:0000313" key="12">
    <source>
        <dbReference type="Proteomes" id="UP000199701"/>
    </source>
</evidence>
<dbReference type="PIRSF" id="PIRSF001438">
    <property type="entry name" value="4pyrrol_synth_OHMeBilane_synth"/>
    <property type="match status" value="1"/>
</dbReference>
<dbReference type="InterPro" id="IPR022417">
    <property type="entry name" value="Porphobilin_deaminase_N"/>
</dbReference>
<dbReference type="STRING" id="99656.SAMN05421659_10691"/>
<comment type="similarity">
    <text evidence="3 8">Belongs to the HMBS family.</text>
</comment>
<dbReference type="Gene3D" id="3.30.160.40">
    <property type="entry name" value="Porphobilinogen deaminase, C-terminal domain"/>
    <property type="match status" value="1"/>
</dbReference>
<comment type="subunit">
    <text evidence="4 8">Monomer.</text>
</comment>
<dbReference type="InterPro" id="IPR000860">
    <property type="entry name" value="HemC"/>
</dbReference>
<feature type="domain" description="Porphobilinogen deaminase N-terminal" evidence="9">
    <location>
        <begin position="7"/>
        <end position="213"/>
    </location>
</feature>
<evidence type="ECO:0000256" key="7">
    <source>
        <dbReference type="ARBA" id="ARBA00048169"/>
    </source>
</evidence>
<feature type="modified residue" description="S-(dipyrrolylmethanemethyl)cysteine" evidence="8">
    <location>
        <position position="244"/>
    </location>
</feature>
<reference evidence="11 12" key="1">
    <citation type="submission" date="2016-10" db="EMBL/GenBank/DDBJ databases">
        <authorList>
            <person name="de Groot N.N."/>
        </authorList>
    </citation>
    <scope>NUCLEOTIDE SEQUENCE [LARGE SCALE GENOMIC DNA]</scope>
    <source>
        <strain evidence="11 12">DSM 9179</strain>
    </source>
</reference>
<dbReference type="NCBIfam" id="TIGR00212">
    <property type="entry name" value="hemC"/>
    <property type="match status" value="1"/>
</dbReference>
<dbReference type="EMBL" id="FOJI01000006">
    <property type="protein sequence ID" value="SEW19008.1"/>
    <property type="molecule type" value="Genomic_DNA"/>
</dbReference>
<evidence type="ECO:0000259" key="10">
    <source>
        <dbReference type="Pfam" id="PF03900"/>
    </source>
</evidence>
<evidence type="ECO:0000256" key="6">
    <source>
        <dbReference type="ARBA" id="ARBA00023244"/>
    </source>
</evidence>
<gene>
    <name evidence="8" type="primary">hemC</name>
    <name evidence="11" type="ORF">SAMN05421659_10691</name>
</gene>
<dbReference type="InterPro" id="IPR022418">
    <property type="entry name" value="Porphobilinogen_deaminase_C"/>
</dbReference>
<dbReference type="Pfam" id="PF03900">
    <property type="entry name" value="Porphobil_deamC"/>
    <property type="match status" value="1"/>
</dbReference>
<sequence>MDYNYIVKIGTRGSRLALVQTDLVIDAIHKHDPQLQCETIVINTLGDKILDKPLIEFGGKGVFISEFEEALMSREIDLAVHSAKDMPMELCEGLEIACVLKREDPRDVLITMKPVKIQELESAIIGTSSLRRQLQIEQLYGNIKCTLLRGNVNTRLKKLADGIYDGIILAAAGIKRLGLDNEPEYNYRYFDFDEMIPAGGQGIVAVEARVDSELGQMLQNISDQVSGMELEIERKVLHLFEAGCHEPIGVFSEVKQGEIKLRIMKEVNGKILKQTGKVDIENRLELVERLVKNVLEEI</sequence>
<keyword evidence="12" id="KW-1185">Reference proteome</keyword>
<evidence type="ECO:0000313" key="11">
    <source>
        <dbReference type="EMBL" id="SEW19008.1"/>
    </source>
</evidence>
<dbReference type="InterPro" id="IPR036803">
    <property type="entry name" value="Porphobilinogen_deaminase_C_sf"/>
</dbReference>
<dbReference type="Proteomes" id="UP000199701">
    <property type="component" value="Unassembled WGS sequence"/>
</dbReference>
<dbReference type="HAMAP" id="MF_00260">
    <property type="entry name" value="Porphobil_deam"/>
    <property type="match status" value="1"/>
</dbReference>
<evidence type="ECO:0000259" key="9">
    <source>
        <dbReference type="Pfam" id="PF01379"/>
    </source>
</evidence>
<comment type="catalytic activity">
    <reaction evidence="7 8">
        <text>4 porphobilinogen + H2O = hydroxymethylbilane + 4 NH4(+)</text>
        <dbReference type="Rhea" id="RHEA:13185"/>
        <dbReference type="ChEBI" id="CHEBI:15377"/>
        <dbReference type="ChEBI" id="CHEBI:28938"/>
        <dbReference type="ChEBI" id="CHEBI:57845"/>
        <dbReference type="ChEBI" id="CHEBI:58126"/>
        <dbReference type="EC" id="2.5.1.61"/>
    </reaction>
</comment>
<dbReference type="GO" id="GO:0006782">
    <property type="term" value="P:protoporphyrinogen IX biosynthetic process"/>
    <property type="evidence" value="ECO:0007669"/>
    <property type="project" value="UniProtKB-UniRule"/>
</dbReference>
<dbReference type="Pfam" id="PF01379">
    <property type="entry name" value="Porphobil_deam"/>
    <property type="match status" value="1"/>
</dbReference>
<dbReference type="EC" id="2.5.1.61" evidence="8"/>
<dbReference type="PANTHER" id="PTHR11557:SF0">
    <property type="entry name" value="PORPHOBILINOGEN DEAMINASE"/>
    <property type="match status" value="1"/>
</dbReference>
<proteinExistence type="inferred from homology"/>
<dbReference type="FunFam" id="3.40.190.10:FF:000004">
    <property type="entry name" value="Porphobilinogen deaminase"/>
    <property type="match status" value="1"/>
</dbReference>
<dbReference type="RefSeq" id="WP_092453182.1">
    <property type="nucleotide sequence ID" value="NZ_FOJI01000006.1"/>
</dbReference>
<feature type="domain" description="Porphobilinogen deaminase C-terminal" evidence="10">
    <location>
        <begin position="230"/>
        <end position="297"/>
    </location>
</feature>
<name>A0A1I0PXU3_9FIRM</name>
<dbReference type="GO" id="GO:0004418">
    <property type="term" value="F:hydroxymethylbilane synthase activity"/>
    <property type="evidence" value="ECO:0007669"/>
    <property type="project" value="UniProtKB-UniRule"/>
</dbReference>
<dbReference type="FunFam" id="3.40.190.10:FF:000005">
    <property type="entry name" value="Porphobilinogen deaminase"/>
    <property type="match status" value="1"/>
</dbReference>
<evidence type="ECO:0000256" key="1">
    <source>
        <dbReference type="ARBA" id="ARBA00002869"/>
    </source>
</evidence>
<comment type="cofactor">
    <cofactor evidence="8">
        <name>dipyrromethane</name>
        <dbReference type="ChEBI" id="CHEBI:60342"/>
    </cofactor>
    <text evidence="8">Binds 1 dipyrromethane group covalently.</text>
</comment>
<dbReference type="Gene3D" id="3.40.190.10">
    <property type="entry name" value="Periplasmic binding protein-like II"/>
    <property type="match status" value="2"/>
</dbReference>
<dbReference type="OrthoDB" id="9810298at2"/>
<comment type="miscellaneous">
    <text evidence="8">The porphobilinogen subunits are added to the dipyrromethane group.</text>
</comment>
<evidence type="ECO:0000256" key="3">
    <source>
        <dbReference type="ARBA" id="ARBA00005638"/>
    </source>
</evidence>
<comment type="function">
    <text evidence="1 8">Tetrapolymerization of the monopyrrole PBG into the hydroxymethylbilane pre-uroporphyrinogen in several discrete steps.</text>
</comment>
<protein>
    <recommendedName>
        <fullName evidence="8">Porphobilinogen deaminase</fullName>
        <shortName evidence="8">PBG</shortName>
        <ecNumber evidence="8">2.5.1.61</ecNumber>
    </recommendedName>
    <alternativeName>
        <fullName evidence="8">Hydroxymethylbilane synthase</fullName>
        <shortName evidence="8">HMBS</shortName>
    </alternativeName>
    <alternativeName>
        <fullName evidence="8">Pre-uroporphyrinogen synthase</fullName>
    </alternativeName>
</protein>
<dbReference type="GO" id="GO:0005737">
    <property type="term" value="C:cytoplasm"/>
    <property type="evidence" value="ECO:0007669"/>
    <property type="project" value="UniProtKB-UniRule"/>
</dbReference>
<dbReference type="SUPFAM" id="SSF53850">
    <property type="entry name" value="Periplasmic binding protein-like II"/>
    <property type="match status" value="1"/>
</dbReference>
<evidence type="ECO:0000256" key="4">
    <source>
        <dbReference type="ARBA" id="ARBA00011245"/>
    </source>
</evidence>
<comment type="pathway">
    <text evidence="2">Porphyrin-containing compound metabolism; protoporphyrin-IX biosynthesis; coproporphyrinogen-III from 5-aminolevulinate: step 2/4.</text>
</comment>
<evidence type="ECO:0000256" key="5">
    <source>
        <dbReference type="ARBA" id="ARBA00022679"/>
    </source>
</evidence>
<evidence type="ECO:0000256" key="8">
    <source>
        <dbReference type="HAMAP-Rule" id="MF_00260"/>
    </source>
</evidence>
<keyword evidence="6 8" id="KW-0627">Porphyrin biosynthesis</keyword>
<accession>A0A1I0PXU3</accession>
<organism evidence="11 12">
    <name type="scientific">[Clostridium] fimetarium</name>
    <dbReference type="NCBI Taxonomy" id="99656"/>
    <lineage>
        <taxon>Bacteria</taxon>
        <taxon>Bacillati</taxon>
        <taxon>Bacillota</taxon>
        <taxon>Clostridia</taxon>
        <taxon>Lachnospirales</taxon>
        <taxon>Lachnospiraceae</taxon>
    </lineage>
</organism>
<keyword evidence="5 8" id="KW-0808">Transferase</keyword>
<dbReference type="CDD" id="cd13647">
    <property type="entry name" value="PBP2_PBGD_2"/>
    <property type="match status" value="1"/>
</dbReference>